<name>A0A5B0RR24_PUCGR</name>
<accession>A0A5B0RR24</accession>
<dbReference type="EMBL" id="VSWC01000041">
    <property type="protein sequence ID" value="KAA1104061.1"/>
    <property type="molecule type" value="Genomic_DNA"/>
</dbReference>
<dbReference type="AlphaFoldDB" id="A0A5B0RR24"/>
<evidence type="ECO:0000256" key="2">
    <source>
        <dbReference type="ARBA" id="ARBA00010617"/>
    </source>
</evidence>
<sequence>MWRKLKDKVERLGSGTEVTLDQVRELKYLRAVLNELLRLHPPVWANTRHAFEDNVLPSGVFFPAGCVRDRPGFFRLLN</sequence>
<evidence type="ECO:0008006" key="12">
    <source>
        <dbReference type="Google" id="ProtNLM"/>
    </source>
</evidence>
<dbReference type="OrthoDB" id="1470350at2759"/>
<evidence type="ECO:0000256" key="7">
    <source>
        <dbReference type="ARBA" id="ARBA00023033"/>
    </source>
</evidence>
<dbReference type="SUPFAM" id="SSF48264">
    <property type="entry name" value="Cytochrome P450"/>
    <property type="match status" value="1"/>
</dbReference>
<dbReference type="Pfam" id="PF00067">
    <property type="entry name" value="p450"/>
    <property type="match status" value="1"/>
</dbReference>
<evidence type="ECO:0000313" key="10">
    <source>
        <dbReference type="Proteomes" id="UP000324748"/>
    </source>
</evidence>
<reference evidence="10 11" key="1">
    <citation type="submission" date="2019-05" db="EMBL/GenBank/DDBJ databases">
        <title>Emergence of the Ug99 lineage of the wheat stem rust pathogen through somatic hybridization.</title>
        <authorList>
            <person name="Li F."/>
            <person name="Upadhyaya N.M."/>
            <person name="Sperschneider J."/>
            <person name="Matny O."/>
            <person name="Nguyen-Phuc H."/>
            <person name="Mago R."/>
            <person name="Raley C."/>
            <person name="Miller M.E."/>
            <person name="Silverstein K.A.T."/>
            <person name="Henningsen E."/>
            <person name="Hirsch C.D."/>
            <person name="Visser B."/>
            <person name="Pretorius Z.A."/>
            <person name="Steffenson B.J."/>
            <person name="Schwessinger B."/>
            <person name="Dodds P.N."/>
            <person name="Figueroa M."/>
        </authorList>
    </citation>
    <scope>NUCLEOTIDE SEQUENCE [LARGE SCALE GENOMIC DNA]</scope>
    <source>
        <strain evidence="8">21-0</strain>
        <strain evidence="9 11">Ug99</strain>
    </source>
</reference>
<keyword evidence="7" id="KW-0503">Monooxygenase</keyword>
<evidence type="ECO:0000313" key="11">
    <source>
        <dbReference type="Proteomes" id="UP000325313"/>
    </source>
</evidence>
<comment type="similarity">
    <text evidence="2">Belongs to the cytochrome P450 family.</text>
</comment>
<keyword evidence="10" id="KW-1185">Reference proteome</keyword>
<dbReference type="PANTHER" id="PTHR24287">
    <property type="entry name" value="P450, PUTATIVE (EUROFUNG)-RELATED"/>
    <property type="match status" value="1"/>
</dbReference>
<dbReference type="EMBL" id="VDEP01000143">
    <property type="protein sequence ID" value="KAA1128260.1"/>
    <property type="molecule type" value="Genomic_DNA"/>
</dbReference>
<keyword evidence="3" id="KW-0349">Heme</keyword>
<evidence type="ECO:0000256" key="6">
    <source>
        <dbReference type="ARBA" id="ARBA00023004"/>
    </source>
</evidence>
<dbReference type="Gene3D" id="1.10.630.10">
    <property type="entry name" value="Cytochrome P450"/>
    <property type="match status" value="1"/>
</dbReference>
<organism evidence="9 11">
    <name type="scientific">Puccinia graminis f. sp. tritici</name>
    <dbReference type="NCBI Taxonomy" id="56615"/>
    <lineage>
        <taxon>Eukaryota</taxon>
        <taxon>Fungi</taxon>
        <taxon>Dikarya</taxon>
        <taxon>Basidiomycota</taxon>
        <taxon>Pucciniomycotina</taxon>
        <taxon>Pucciniomycetes</taxon>
        <taxon>Pucciniales</taxon>
        <taxon>Pucciniaceae</taxon>
        <taxon>Puccinia</taxon>
    </lineage>
</organism>
<protein>
    <recommendedName>
        <fullName evidence="12">Cytochrome P450-dit2</fullName>
    </recommendedName>
</protein>
<dbReference type="GO" id="GO:0020037">
    <property type="term" value="F:heme binding"/>
    <property type="evidence" value="ECO:0007669"/>
    <property type="project" value="InterPro"/>
</dbReference>
<evidence type="ECO:0000313" key="9">
    <source>
        <dbReference type="EMBL" id="KAA1128260.1"/>
    </source>
</evidence>
<dbReference type="InterPro" id="IPR001128">
    <property type="entry name" value="Cyt_P450"/>
</dbReference>
<evidence type="ECO:0000256" key="4">
    <source>
        <dbReference type="ARBA" id="ARBA00022723"/>
    </source>
</evidence>
<dbReference type="GO" id="GO:0016705">
    <property type="term" value="F:oxidoreductase activity, acting on paired donors, with incorporation or reduction of molecular oxygen"/>
    <property type="evidence" value="ECO:0007669"/>
    <property type="project" value="InterPro"/>
</dbReference>
<evidence type="ECO:0000256" key="3">
    <source>
        <dbReference type="ARBA" id="ARBA00022617"/>
    </source>
</evidence>
<keyword evidence="4" id="KW-0479">Metal-binding</keyword>
<comment type="cofactor">
    <cofactor evidence="1">
        <name>heme</name>
        <dbReference type="ChEBI" id="CHEBI:30413"/>
    </cofactor>
</comment>
<dbReference type="Proteomes" id="UP000324748">
    <property type="component" value="Unassembled WGS sequence"/>
</dbReference>
<comment type="caution">
    <text evidence="9">The sequence shown here is derived from an EMBL/GenBank/DDBJ whole genome shotgun (WGS) entry which is preliminary data.</text>
</comment>
<dbReference type="InterPro" id="IPR047146">
    <property type="entry name" value="Cyt_P450_E_CYP52_fungi"/>
</dbReference>
<dbReference type="GO" id="GO:0005506">
    <property type="term" value="F:iron ion binding"/>
    <property type="evidence" value="ECO:0007669"/>
    <property type="project" value="InterPro"/>
</dbReference>
<dbReference type="InterPro" id="IPR036396">
    <property type="entry name" value="Cyt_P450_sf"/>
</dbReference>
<keyword evidence="5" id="KW-0560">Oxidoreductase</keyword>
<gene>
    <name evidence="8" type="ORF">PGT21_009135</name>
    <name evidence="9" type="ORF">PGTUg99_018274</name>
</gene>
<proteinExistence type="inferred from homology"/>
<evidence type="ECO:0000256" key="5">
    <source>
        <dbReference type="ARBA" id="ARBA00023002"/>
    </source>
</evidence>
<evidence type="ECO:0000256" key="1">
    <source>
        <dbReference type="ARBA" id="ARBA00001971"/>
    </source>
</evidence>
<dbReference type="Proteomes" id="UP000325313">
    <property type="component" value="Unassembled WGS sequence"/>
</dbReference>
<keyword evidence="6" id="KW-0408">Iron</keyword>
<dbReference type="GO" id="GO:0004497">
    <property type="term" value="F:monooxygenase activity"/>
    <property type="evidence" value="ECO:0007669"/>
    <property type="project" value="UniProtKB-KW"/>
</dbReference>
<evidence type="ECO:0000313" key="8">
    <source>
        <dbReference type="EMBL" id="KAA1104061.1"/>
    </source>
</evidence>
<dbReference type="PANTHER" id="PTHR24287:SF1">
    <property type="entry name" value="P450, PUTATIVE (EUROFUNG)-RELATED"/>
    <property type="match status" value="1"/>
</dbReference>